<dbReference type="Pfam" id="PF01464">
    <property type="entry name" value="SLT"/>
    <property type="match status" value="1"/>
</dbReference>
<comment type="caution">
    <text evidence="6">The sequence shown here is derived from an EMBL/GenBank/DDBJ whole genome shotgun (WGS) entry which is preliminary data.</text>
</comment>
<dbReference type="InterPro" id="IPR008258">
    <property type="entry name" value="Transglycosylase_SLT_dom_1"/>
</dbReference>
<dbReference type="GO" id="GO:0008933">
    <property type="term" value="F:peptidoglycan lytic transglycosylase activity"/>
    <property type="evidence" value="ECO:0007669"/>
    <property type="project" value="InterPro"/>
</dbReference>
<dbReference type="InterPro" id="IPR000189">
    <property type="entry name" value="Transglyc_AS"/>
</dbReference>
<comment type="similarity">
    <text evidence="1">Belongs to the transglycosylase Slt family.</text>
</comment>
<keyword evidence="3 4" id="KW-0732">Signal</keyword>
<protein>
    <submittedName>
        <fullName evidence="6">Lytic transglycosylase domain-containing protein</fullName>
    </submittedName>
</protein>
<evidence type="ECO:0000256" key="4">
    <source>
        <dbReference type="SAM" id="SignalP"/>
    </source>
</evidence>
<dbReference type="GO" id="GO:0004553">
    <property type="term" value="F:hydrolase activity, hydrolyzing O-glycosyl compounds"/>
    <property type="evidence" value="ECO:0007669"/>
    <property type="project" value="InterPro"/>
</dbReference>
<organism evidence="6 7">
    <name type="scientific">Falsigemmobacter intermedius</name>
    <dbReference type="NCBI Taxonomy" id="1553448"/>
    <lineage>
        <taxon>Bacteria</taxon>
        <taxon>Pseudomonadati</taxon>
        <taxon>Pseudomonadota</taxon>
        <taxon>Alphaproteobacteria</taxon>
        <taxon>Rhodobacterales</taxon>
        <taxon>Paracoccaceae</taxon>
        <taxon>Falsigemmobacter</taxon>
    </lineage>
</organism>
<evidence type="ECO:0000256" key="3">
    <source>
        <dbReference type="ARBA" id="ARBA00022729"/>
    </source>
</evidence>
<dbReference type="Gene3D" id="1.25.20.10">
    <property type="entry name" value="Bacterial muramidases"/>
    <property type="match status" value="1"/>
</dbReference>
<accession>A0A444MFK0</accession>
<dbReference type="RefSeq" id="WP_128486673.1">
    <property type="nucleotide sequence ID" value="NZ_JBHLXB010000170.1"/>
</dbReference>
<dbReference type="GO" id="GO:0042597">
    <property type="term" value="C:periplasmic space"/>
    <property type="evidence" value="ECO:0007669"/>
    <property type="project" value="InterPro"/>
</dbReference>
<evidence type="ECO:0000259" key="5">
    <source>
        <dbReference type="Pfam" id="PF01464"/>
    </source>
</evidence>
<dbReference type="SUPFAM" id="SSF53955">
    <property type="entry name" value="Lysozyme-like"/>
    <property type="match status" value="1"/>
</dbReference>
<dbReference type="InterPro" id="IPR023346">
    <property type="entry name" value="Lysozyme-like_dom_sf"/>
</dbReference>
<name>A0A444MFK0_9RHOB</name>
<dbReference type="InterPro" id="IPR008939">
    <property type="entry name" value="Lytic_TGlycosylase_superhlx_U"/>
</dbReference>
<proteinExistence type="inferred from homology"/>
<dbReference type="PANTHER" id="PTHR37423">
    <property type="entry name" value="SOLUBLE LYTIC MUREIN TRANSGLYCOSYLASE-RELATED"/>
    <property type="match status" value="1"/>
</dbReference>
<comment type="similarity">
    <text evidence="2">Belongs to the virb1 family.</text>
</comment>
<dbReference type="Gene3D" id="1.10.530.10">
    <property type="match status" value="1"/>
</dbReference>
<dbReference type="OrthoDB" id="9815002at2"/>
<gene>
    <name evidence="6" type="ORF">EP867_02715</name>
</gene>
<sequence length="660" mass="71470">MIRPLLLPAFALILSPLPGLATEALPLPVPELASQARDPLAEGLAAASLRDWERAQAAVAQAGPVAADIIEWMRLRAGEGTLTDYEAFLQRRADWPGLALVRSRGETAVARSITPSRVLAWFGTRSPASVEGLLAAVKAHRALGQEQEATKWLTSAWPGLRLSAIDQQKVVEEAGPALSRRDHEARLDALLWEGRNAEARQMLPLVSEGWQKLAEARLALREEREGVDALIAAVPEALARDPGLAFARFEWRMKKSRTDGALEILRERSSAPEALGRPEVWARRRAVLARGLLREGKAAEAYKIAASHHLSRSAAQADLEFLAGFIALRAMKDPARALSHFRTLGDSVSTPISVARADYWQARALEDLRQPEEAKAAYTRAARHQTAYYGLLAAEKLGLQMEDTLVSPPPLADWKGAPFLGSSVTEAALLLYRANDPANARRFLLHLAEDREAAELAALGAFALEKGDPHLAVLLGKQAAARGIILPGIYFPDPGLLPEDLAVERPLALAVARRESEFRADAVSPAGALGLMQLMPGTAKLMAEKLGLPVDIPALTRDPAYNAKLGSAYLAHLAEEFGPSIALRAAGYNAGPGRPRAWITQFGDPRRAEVDVIDWVELVPFEETRTYIMRVTEGLAIYQARRTPGAPVAITGLLRGAARG</sequence>
<dbReference type="Proteomes" id="UP000287168">
    <property type="component" value="Unassembled WGS sequence"/>
</dbReference>
<dbReference type="SUPFAM" id="SSF48435">
    <property type="entry name" value="Bacterial muramidases"/>
    <property type="match status" value="1"/>
</dbReference>
<evidence type="ECO:0000313" key="7">
    <source>
        <dbReference type="Proteomes" id="UP000287168"/>
    </source>
</evidence>
<reference evidence="6 7" key="1">
    <citation type="journal article" date="2015" name="Int. J. Syst. Evol. Microbiol.">
        <title>Gemmobacter intermedius sp. nov., isolated from a white stork (Ciconia ciconia).</title>
        <authorList>
            <person name="Kampfer P."/>
            <person name="Jerzak L."/>
            <person name="Wilharm G."/>
            <person name="Golke J."/>
            <person name="Busse H.J."/>
            <person name="Glaeser S.P."/>
        </authorList>
    </citation>
    <scope>NUCLEOTIDE SEQUENCE [LARGE SCALE GENOMIC DNA]</scope>
    <source>
        <strain evidence="6 7">119/4</strain>
    </source>
</reference>
<keyword evidence="7" id="KW-1185">Reference proteome</keyword>
<evidence type="ECO:0000256" key="1">
    <source>
        <dbReference type="ARBA" id="ARBA00007734"/>
    </source>
</evidence>
<feature type="signal peptide" evidence="4">
    <location>
        <begin position="1"/>
        <end position="21"/>
    </location>
</feature>
<dbReference type="GO" id="GO:0016020">
    <property type="term" value="C:membrane"/>
    <property type="evidence" value="ECO:0007669"/>
    <property type="project" value="InterPro"/>
</dbReference>
<dbReference type="PANTHER" id="PTHR37423:SF2">
    <property type="entry name" value="MEMBRANE-BOUND LYTIC MUREIN TRANSGLYCOSYLASE C"/>
    <property type="match status" value="1"/>
</dbReference>
<dbReference type="PROSITE" id="PS00922">
    <property type="entry name" value="TRANSGLYCOSYLASE"/>
    <property type="match status" value="1"/>
</dbReference>
<dbReference type="CDD" id="cd13401">
    <property type="entry name" value="Slt70-like"/>
    <property type="match status" value="1"/>
</dbReference>
<evidence type="ECO:0000313" key="6">
    <source>
        <dbReference type="EMBL" id="RWY44312.1"/>
    </source>
</evidence>
<evidence type="ECO:0000256" key="2">
    <source>
        <dbReference type="ARBA" id="ARBA00009387"/>
    </source>
</evidence>
<dbReference type="AlphaFoldDB" id="A0A444MFK0"/>
<dbReference type="EMBL" id="SBLC01000003">
    <property type="protein sequence ID" value="RWY44312.1"/>
    <property type="molecule type" value="Genomic_DNA"/>
</dbReference>
<feature type="domain" description="Transglycosylase SLT" evidence="5">
    <location>
        <begin position="502"/>
        <end position="605"/>
    </location>
</feature>
<feature type="chain" id="PRO_5019214175" evidence="4">
    <location>
        <begin position="22"/>
        <end position="660"/>
    </location>
</feature>
<dbReference type="GO" id="GO:0000270">
    <property type="term" value="P:peptidoglycan metabolic process"/>
    <property type="evidence" value="ECO:0007669"/>
    <property type="project" value="InterPro"/>
</dbReference>